<feature type="compositionally biased region" description="Low complexity" evidence="1">
    <location>
        <begin position="682"/>
        <end position="696"/>
    </location>
</feature>
<dbReference type="GO" id="GO:0005524">
    <property type="term" value="F:ATP binding"/>
    <property type="evidence" value="ECO:0007669"/>
    <property type="project" value="InterPro"/>
</dbReference>
<dbReference type="PANTHER" id="PTHR11909">
    <property type="entry name" value="CASEIN KINASE-RELATED"/>
    <property type="match status" value="1"/>
</dbReference>
<feature type="domain" description="Protein kinase" evidence="2">
    <location>
        <begin position="1"/>
        <end position="185"/>
    </location>
</feature>
<protein>
    <submittedName>
        <fullName evidence="3">Protein kinase domain-containing protein</fullName>
    </submittedName>
</protein>
<proteinExistence type="predicted"/>
<feature type="region of interest" description="Disordered" evidence="1">
    <location>
        <begin position="502"/>
        <end position="524"/>
    </location>
</feature>
<dbReference type="FunFam" id="1.10.510.10:FF:000452">
    <property type="entry name" value="Tau tubulin kinase 2b"/>
    <property type="match status" value="1"/>
</dbReference>
<dbReference type="SMART" id="SM00220">
    <property type="entry name" value="S_TKc"/>
    <property type="match status" value="1"/>
</dbReference>
<dbReference type="Gene3D" id="1.10.510.10">
    <property type="entry name" value="Transferase(Phosphotransferase) domain 1"/>
    <property type="match status" value="1"/>
</dbReference>
<dbReference type="GO" id="GO:0004672">
    <property type="term" value="F:protein kinase activity"/>
    <property type="evidence" value="ECO:0007669"/>
    <property type="project" value="InterPro"/>
</dbReference>
<evidence type="ECO:0000313" key="3">
    <source>
        <dbReference type="WBParaSite" id="HDID_0000363601-mRNA-1"/>
    </source>
</evidence>
<reference evidence="3" key="1">
    <citation type="submission" date="2016-04" db="UniProtKB">
        <authorList>
            <consortium name="WormBaseParasite"/>
        </authorList>
    </citation>
    <scope>IDENTIFICATION</scope>
</reference>
<evidence type="ECO:0000259" key="2">
    <source>
        <dbReference type="PROSITE" id="PS50011"/>
    </source>
</evidence>
<feature type="region of interest" description="Disordered" evidence="1">
    <location>
        <begin position="660"/>
        <end position="716"/>
    </location>
</feature>
<feature type="compositionally biased region" description="Polar residues" evidence="1">
    <location>
        <begin position="337"/>
        <end position="365"/>
    </location>
</feature>
<accession>A0A158QDT1</accession>
<dbReference type="WBParaSite" id="HDID_0000363601-mRNA-1">
    <property type="protein sequence ID" value="HDID_0000363601-mRNA-1"/>
    <property type="gene ID" value="HDID_0000363601"/>
</dbReference>
<dbReference type="STRING" id="6216.A0A158QDT1"/>
<dbReference type="AlphaFoldDB" id="A0A158QDT1"/>
<dbReference type="InterPro" id="IPR011009">
    <property type="entry name" value="Kinase-like_dom_sf"/>
</dbReference>
<evidence type="ECO:0000256" key="1">
    <source>
        <dbReference type="SAM" id="MobiDB-lite"/>
    </source>
</evidence>
<dbReference type="InterPro" id="IPR000719">
    <property type="entry name" value="Prot_kinase_dom"/>
</dbReference>
<feature type="region of interest" description="Disordered" evidence="1">
    <location>
        <begin position="746"/>
        <end position="815"/>
    </location>
</feature>
<feature type="compositionally biased region" description="Low complexity" evidence="1">
    <location>
        <begin position="373"/>
        <end position="384"/>
    </location>
</feature>
<feature type="region of interest" description="Disordered" evidence="1">
    <location>
        <begin position="191"/>
        <end position="229"/>
    </location>
</feature>
<dbReference type="InterPro" id="IPR050235">
    <property type="entry name" value="CK1_Ser-Thr_kinase"/>
</dbReference>
<dbReference type="Pfam" id="PF00069">
    <property type="entry name" value="Pkinase"/>
    <property type="match status" value="1"/>
</dbReference>
<feature type="compositionally biased region" description="Polar residues" evidence="1">
    <location>
        <begin position="288"/>
        <end position="298"/>
    </location>
</feature>
<feature type="compositionally biased region" description="Low complexity" evidence="1">
    <location>
        <begin position="794"/>
        <end position="813"/>
    </location>
</feature>
<name>A0A158QDT1_HYMDI</name>
<dbReference type="SUPFAM" id="SSF56112">
    <property type="entry name" value="Protein kinase-like (PK-like)"/>
    <property type="match status" value="1"/>
</dbReference>
<organism evidence="3">
    <name type="scientific">Hymenolepis diminuta</name>
    <name type="common">Rat tapeworm</name>
    <dbReference type="NCBI Taxonomy" id="6216"/>
    <lineage>
        <taxon>Eukaryota</taxon>
        <taxon>Metazoa</taxon>
        <taxon>Spiralia</taxon>
        <taxon>Lophotrochozoa</taxon>
        <taxon>Platyhelminthes</taxon>
        <taxon>Cestoda</taxon>
        <taxon>Eucestoda</taxon>
        <taxon>Cyclophyllidea</taxon>
        <taxon>Hymenolepididae</taxon>
        <taxon>Hymenolepis</taxon>
    </lineage>
</organism>
<feature type="region of interest" description="Disordered" evidence="1">
    <location>
        <begin position="288"/>
        <end position="384"/>
    </location>
</feature>
<sequence>LAELRRSMPRGVFSLNTVVRLSAQMLDAIEAVHDSGFLHRDIKPSNFAMGRTPALSRTLFLLDFGLARQYTNPEGEVRPARPVAGFRGTVRYASKNAHANKELGRHDDLWSMFYMLVEFASGQLPWRRLKDKEQVGQIKQSYNHLSLARCLPSEYRGFLEHIESCTYPDRPDYGLLRSLIQQAAIRRNIRDSDPFDWESSTDSVGPESLPKTPNKDTKPTATPAVPPPAVQIQHPSFLEEGVSNEPSNPGPPILLPAWSRCHNHQKVGNRASDHFIESLDNERYVYASSKNPSRSTTAKHGDAVNPAVLVPPPRMKQNFGDGGRSQQSRKPPGGRSNGLSCLRNNKSRECNPNNNHGHYQKTTSGGEEFSRATSLPLPVSSSSRYRSTSILSSHRNNRALLGSTSDIAGADSVADLSGESAAGATHAMAISIAQGKGNRLTRLNSGSMTQMAGLGLSSQDLPSFVGDDVGSGMNPSPDILQTNQQQQAETFAKAVAKLSRRASTASLSDQQNGGDHTPKSGSPSQLVLNQITHQQSNHSQLGNWRTERFPRPMPRCSGVGRVPCSPPRHQFQQSPHYNSIRRRRCDSPARWGCVNNGNTGNPNNQGVQQSVYTLRRLNGPSSGAVRRSASHTKLDNVCARPDSPFCSWCASSGQVQQLSMQNSNDLESPSNYPRAVGGAGGNRSRSSSRSSARQQNLRSPRGVVFFPPTSADKMTTNLDENISPVDEKVLADGLLMMRIGNGGYNNNGGGSISPRLPPPELPVSPSGRKSDVAALAAARRRKYRPARPPPPLPSSNTISTPVTNTTNSNSASSGGIPLLLNVQTAVTSTIQPQPPPCSPKVE</sequence>
<dbReference type="PROSITE" id="PS50011">
    <property type="entry name" value="PROTEIN_KINASE_DOM"/>
    <property type="match status" value="1"/>
</dbReference>
<feature type="compositionally biased region" description="Polar residues" evidence="1">
    <location>
        <begin position="660"/>
        <end position="671"/>
    </location>
</feature>